<organism evidence="2 3">
    <name type="scientific">Haloarcula hispanica</name>
    <dbReference type="NCBI Taxonomy" id="51589"/>
    <lineage>
        <taxon>Archaea</taxon>
        <taxon>Methanobacteriati</taxon>
        <taxon>Methanobacteriota</taxon>
        <taxon>Stenosarchaea group</taxon>
        <taxon>Halobacteria</taxon>
        <taxon>Halobacteriales</taxon>
        <taxon>Haloarculaceae</taxon>
        <taxon>Haloarcula</taxon>
    </lineage>
</organism>
<comment type="caution">
    <text evidence="2">The sequence shown here is derived from an EMBL/GenBank/DDBJ whole genome shotgun (WGS) entry which is preliminary data.</text>
</comment>
<name>A0A482T6M1_HALHI</name>
<reference evidence="2 3" key="1">
    <citation type="submission" date="2018-12" db="EMBL/GenBank/DDBJ databases">
        <title>Draft genome sequence of Haloarcula hispinica strain 18.1, an halophilic archaeon isolated from Chott El Jerid of Southern Tunisia.</title>
        <authorList>
            <person name="Najjari A."/>
            <person name="Ben Dhia O."/>
            <person name="Ferjani R."/>
            <person name="Mahjoubi M."/>
            <person name="Sghaier H."/>
            <person name="Elshahed M."/>
            <person name="Ouzari H.I."/>
            <person name="Cherid A."/>
            <person name="Youssef N."/>
        </authorList>
    </citation>
    <scope>NUCLEOTIDE SEQUENCE [LARGE SCALE GENOMIC DNA]</scope>
    <source>
        <strain evidence="2 3">18.1</strain>
    </source>
</reference>
<dbReference type="AlphaFoldDB" id="A0A482T6M1"/>
<evidence type="ECO:0000313" key="2">
    <source>
        <dbReference type="EMBL" id="RYJ09982.1"/>
    </source>
</evidence>
<evidence type="ECO:0000313" key="3">
    <source>
        <dbReference type="Proteomes" id="UP000293535"/>
    </source>
</evidence>
<dbReference type="RefSeq" id="WP_129755418.1">
    <property type="nucleotide sequence ID" value="NZ_JAFKAA010000002.1"/>
</dbReference>
<evidence type="ECO:0000256" key="1">
    <source>
        <dbReference type="SAM" id="MobiDB-lite"/>
    </source>
</evidence>
<feature type="region of interest" description="Disordered" evidence="1">
    <location>
        <begin position="1"/>
        <end position="20"/>
    </location>
</feature>
<proteinExistence type="predicted"/>
<accession>A0A482T6M1</accession>
<dbReference type="EMBL" id="RZIG01000002">
    <property type="protein sequence ID" value="RYJ09982.1"/>
    <property type="molecule type" value="Genomic_DNA"/>
</dbReference>
<gene>
    <name evidence="2" type="ORF">ELS20_08205</name>
</gene>
<sequence length="81" mass="8786">MSEGNTYDVDGEVGAPAVDGEPVGEATARLRSEHVATVYLIDTGEATHVWPGGYPTGAEANDDWTVMTAWWHVDTVRRRIA</sequence>
<protein>
    <submittedName>
        <fullName evidence="2">Uncharacterized protein</fullName>
    </submittedName>
</protein>
<dbReference type="Proteomes" id="UP000293535">
    <property type="component" value="Unassembled WGS sequence"/>
</dbReference>